<comment type="caution">
    <text evidence="7">The sequence shown here is derived from an EMBL/GenBank/DDBJ whole genome shotgun (WGS) entry which is preliminary data.</text>
</comment>
<dbReference type="Gene3D" id="1.20.58.340">
    <property type="entry name" value="Magnesium transport protein CorA, transmembrane region"/>
    <property type="match status" value="1"/>
</dbReference>
<feature type="transmembrane region" description="Helical" evidence="6">
    <location>
        <begin position="495"/>
        <end position="515"/>
    </location>
</feature>
<organism evidence="7 8">
    <name type="scientific">Immersiella caudata</name>
    <dbReference type="NCBI Taxonomy" id="314043"/>
    <lineage>
        <taxon>Eukaryota</taxon>
        <taxon>Fungi</taxon>
        <taxon>Dikarya</taxon>
        <taxon>Ascomycota</taxon>
        <taxon>Pezizomycotina</taxon>
        <taxon>Sordariomycetes</taxon>
        <taxon>Sordariomycetidae</taxon>
        <taxon>Sordariales</taxon>
        <taxon>Lasiosphaeriaceae</taxon>
        <taxon>Immersiella</taxon>
    </lineage>
</organism>
<dbReference type="EMBL" id="JAULSU010000001">
    <property type="protein sequence ID" value="KAK0631231.1"/>
    <property type="molecule type" value="Genomic_DNA"/>
</dbReference>
<feature type="transmembrane region" description="Helical" evidence="6">
    <location>
        <begin position="527"/>
        <end position="546"/>
    </location>
</feature>
<evidence type="ECO:0000256" key="1">
    <source>
        <dbReference type="ARBA" id="ARBA00004141"/>
    </source>
</evidence>
<evidence type="ECO:0000313" key="8">
    <source>
        <dbReference type="Proteomes" id="UP001175000"/>
    </source>
</evidence>
<dbReference type="Proteomes" id="UP001175000">
    <property type="component" value="Unassembled WGS sequence"/>
</dbReference>
<evidence type="ECO:0000256" key="6">
    <source>
        <dbReference type="SAM" id="Phobius"/>
    </source>
</evidence>
<proteinExistence type="predicted"/>
<dbReference type="AlphaFoldDB" id="A0AA39XC70"/>
<feature type="transmembrane region" description="Helical" evidence="6">
    <location>
        <begin position="437"/>
        <end position="456"/>
    </location>
</feature>
<protein>
    <submittedName>
        <fullName evidence="7">Uncharacterized protein</fullName>
    </submittedName>
</protein>
<keyword evidence="2 6" id="KW-0812">Transmembrane</keyword>
<evidence type="ECO:0000256" key="5">
    <source>
        <dbReference type="SAM" id="MobiDB-lite"/>
    </source>
</evidence>
<reference evidence="7" key="1">
    <citation type="submission" date="2023-06" db="EMBL/GenBank/DDBJ databases">
        <title>Genome-scale phylogeny and comparative genomics of the fungal order Sordariales.</title>
        <authorList>
            <consortium name="Lawrence Berkeley National Laboratory"/>
            <person name="Hensen N."/>
            <person name="Bonometti L."/>
            <person name="Westerberg I."/>
            <person name="Brannstrom I.O."/>
            <person name="Guillou S."/>
            <person name="Cros-Aarteil S."/>
            <person name="Calhoun S."/>
            <person name="Haridas S."/>
            <person name="Kuo A."/>
            <person name="Mondo S."/>
            <person name="Pangilinan J."/>
            <person name="Riley R."/>
            <person name="Labutti K."/>
            <person name="Andreopoulos B."/>
            <person name="Lipzen A."/>
            <person name="Chen C."/>
            <person name="Yanf M."/>
            <person name="Daum C."/>
            <person name="Ng V."/>
            <person name="Clum A."/>
            <person name="Steindorff A."/>
            <person name="Ohm R."/>
            <person name="Martin F."/>
            <person name="Silar P."/>
            <person name="Natvig D."/>
            <person name="Lalanne C."/>
            <person name="Gautier V."/>
            <person name="Ament-Velasquez S.L."/>
            <person name="Kruys A."/>
            <person name="Hutchinson M.I."/>
            <person name="Powell A.J."/>
            <person name="Barry K."/>
            <person name="Miller A.N."/>
            <person name="Grigoriev I.V."/>
            <person name="Debuchy R."/>
            <person name="Gladieux P."/>
            <person name="Thoren M.H."/>
            <person name="Johannesson H."/>
        </authorList>
    </citation>
    <scope>NUCLEOTIDE SEQUENCE</scope>
    <source>
        <strain evidence="7">CBS 606.72</strain>
    </source>
</reference>
<feature type="transmembrane region" description="Helical" evidence="6">
    <location>
        <begin position="634"/>
        <end position="656"/>
    </location>
</feature>
<feature type="region of interest" description="Disordered" evidence="5">
    <location>
        <begin position="160"/>
        <end position="190"/>
    </location>
</feature>
<comment type="subcellular location">
    <subcellularLocation>
        <location evidence="1">Membrane</location>
        <topology evidence="1">Multi-pass membrane protein</topology>
    </subcellularLocation>
</comment>
<keyword evidence="8" id="KW-1185">Reference proteome</keyword>
<keyword evidence="3 6" id="KW-1133">Transmembrane helix</keyword>
<dbReference type="Pfam" id="PF01544">
    <property type="entry name" value="CorA"/>
    <property type="match status" value="1"/>
</dbReference>
<keyword evidence="4 6" id="KW-0472">Membrane</keyword>
<evidence type="ECO:0000256" key="3">
    <source>
        <dbReference type="ARBA" id="ARBA00022989"/>
    </source>
</evidence>
<feature type="transmembrane region" description="Helical" evidence="6">
    <location>
        <begin position="558"/>
        <end position="576"/>
    </location>
</feature>
<sequence>MEVLPVQQVQQVQPGPRVPPVAWQGLRVAGGETDIEATQNLDKGTVYLIEGTCDSATKKYLKTLLPDIPDTFFEMQAVHTLSRIEDEIDNTRMLITKWSRVANQVREVWIREKRLRDGNPFNVNHHDPAASSLDHEKLVHTSRPYRPYDPIFEYTSMRETASEHEGNLQRKRSGHDAVAADDPEMQKRPRRRTTVIEPSFQEFQFIRHTVRDSLCMYHGVDVTGQERVIVLSDPVHSHQRIKVKYSLWAGGEPSQDVINGRCFENDESTRTRLLMLLEASLKHPGGPSSLVTWVRDAIVCLILSDETRLMVAVGRALDEMELAMATKTYDRWRTNAPAWRNHLYHQLETLSYLEDVLEGSELLSRVRSRRTHMESLARRLDSSFQTLTATMSIIESGKAIQQAEEVTRLTNLAFFFIPLSLVASVFGMNVIEFDQRLTSWMWLSASLFVTFLTYSVRFRRPISHAIVSTPETVRTLRWGAAFALSRRVAQLVRPWVILLIFLGSMAGFAAGLWLVATHSGLSSDARIGIGTALAVVPPLFYCLRFLKMLSRPESLPQLILIFVISAAWGAALWGLATTRALETNDKIAAALSIIGLQFSSSGPSSAPIVLVGILYRGKRPLTAKRITTRMLRAILRLAFLATYGVVLWRLFVSSALTDIAKIGIAIGVAGVVPLCIGTVWKLALQAGEQNRWPPEDDTDDTSGHWLFSRKFLLRLAGDLMVMGVCGAVSPAVWKLSTSQLGDGTKVAIGIGAVCVPCGLLNGLVGYAPNAVRFAYEMWNLDLNFGIEY</sequence>
<dbReference type="SUPFAM" id="SSF144083">
    <property type="entry name" value="Magnesium transport protein CorA, transmembrane region"/>
    <property type="match status" value="1"/>
</dbReference>
<dbReference type="GO" id="GO:0016020">
    <property type="term" value="C:membrane"/>
    <property type="evidence" value="ECO:0007669"/>
    <property type="project" value="UniProtKB-SubCell"/>
</dbReference>
<dbReference type="GO" id="GO:0046873">
    <property type="term" value="F:metal ion transmembrane transporter activity"/>
    <property type="evidence" value="ECO:0007669"/>
    <property type="project" value="InterPro"/>
</dbReference>
<feature type="transmembrane region" description="Helical" evidence="6">
    <location>
        <begin position="662"/>
        <end position="684"/>
    </location>
</feature>
<feature type="transmembrane region" description="Helical" evidence="6">
    <location>
        <begin position="588"/>
        <end position="614"/>
    </location>
</feature>
<name>A0AA39XC70_9PEZI</name>
<gene>
    <name evidence="7" type="ORF">B0T14DRAFT_596948</name>
</gene>
<feature type="transmembrane region" description="Helical" evidence="6">
    <location>
        <begin position="745"/>
        <end position="767"/>
    </location>
</feature>
<dbReference type="InterPro" id="IPR002523">
    <property type="entry name" value="MgTranspt_CorA/ZnTranspt_ZntB"/>
</dbReference>
<evidence type="ECO:0000256" key="4">
    <source>
        <dbReference type="ARBA" id="ARBA00023136"/>
    </source>
</evidence>
<feature type="transmembrane region" description="Helical" evidence="6">
    <location>
        <begin position="412"/>
        <end position="431"/>
    </location>
</feature>
<evidence type="ECO:0000256" key="2">
    <source>
        <dbReference type="ARBA" id="ARBA00022692"/>
    </source>
</evidence>
<feature type="transmembrane region" description="Helical" evidence="6">
    <location>
        <begin position="711"/>
        <end position="733"/>
    </location>
</feature>
<dbReference type="InterPro" id="IPR045863">
    <property type="entry name" value="CorA_TM1_TM2"/>
</dbReference>
<accession>A0AA39XC70</accession>
<evidence type="ECO:0000313" key="7">
    <source>
        <dbReference type="EMBL" id="KAK0631231.1"/>
    </source>
</evidence>